<keyword evidence="10 13" id="KW-1133">Transmembrane helix</keyword>
<dbReference type="InterPro" id="IPR036097">
    <property type="entry name" value="HisK_dim/P_sf"/>
</dbReference>
<dbReference type="GO" id="GO:0005886">
    <property type="term" value="C:plasma membrane"/>
    <property type="evidence" value="ECO:0007669"/>
    <property type="project" value="UniProtKB-SubCell"/>
</dbReference>
<dbReference type="Pfam" id="PF17202">
    <property type="entry name" value="sCache_3_3"/>
    <property type="match status" value="1"/>
</dbReference>
<evidence type="ECO:0000259" key="14">
    <source>
        <dbReference type="PROSITE" id="PS50109"/>
    </source>
</evidence>
<dbReference type="EMBL" id="BSNX01000001">
    <property type="protein sequence ID" value="GLQ70676.1"/>
    <property type="molecule type" value="Genomic_DNA"/>
</dbReference>
<evidence type="ECO:0000256" key="12">
    <source>
        <dbReference type="SAM" id="Coils"/>
    </source>
</evidence>
<evidence type="ECO:0000256" key="9">
    <source>
        <dbReference type="ARBA" id="ARBA00022777"/>
    </source>
</evidence>
<evidence type="ECO:0000256" key="5">
    <source>
        <dbReference type="ARBA" id="ARBA00022475"/>
    </source>
</evidence>
<dbReference type="RefSeq" id="WP_224055417.1">
    <property type="nucleotide sequence ID" value="NZ_AP025144.1"/>
</dbReference>
<evidence type="ECO:0000256" key="2">
    <source>
        <dbReference type="ARBA" id="ARBA00004533"/>
    </source>
</evidence>
<dbReference type="PRINTS" id="PR00344">
    <property type="entry name" value="BCTRLSENSOR"/>
</dbReference>
<dbReference type="PROSITE" id="PS50109">
    <property type="entry name" value="HIS_KIN"/>
    <property type="match status" value="1"/>
</dbReference>
<dbReference type="EC" id="2.7.13.3" evidence="4"/>
<evidence type="ECO:0000256" key="11">
    <source>
        <dbReference type="ARBA" id="ARBA00023136"/>
    </source>
</evidence>
<comment type="catalytic activity">
    <reaction evidence="1">
        <text>ATP + protein L-histidine = ADP + protein N-phospho-L-histidine.</text>
        <dbReference type="EC" id="2.7.13.3"/>
    </reaction>
</comment>
<reference evidence="17" key="1">
    <citation type="journal article" date="2019" name="Int. J. Syst. Evol. Microbiol.">
        <title>The Global Catalogue of Microorganisms (GCM) 10K type strain sequencing project: providing services to taxonomists for standard genome sequencing and annotation.</title>
        <authorList>
            <consortium name="The Broad Institute Genomics Platform"/>
            <consortium name="The Broad Institute Genome Sequencing Center for Infectious Disease"/>
            <person name="Wu L."/>
            <person name="Ma J."/>
        </authorList>
    </citation>
    <scope>NUCLEOTIDE SEQUENCE [LARGE SCALE GENOMIC DNA]</scope>
    <source>
        <strain evidence="17">NBRC 15640</strain>
    </source>
</reference>
<comment type="caution">
    <text evidence="16">The sequence shown here is derived from an EMBL/GenBank/DDBJ whole genome shotgun (WGS) entry which is preliminary data.</text>
</comment>
<dbReference type="InterPro" id="IPR003661">
    <property type="entry name" value="HisK_dim/P_dom"/>
</dbReference>
<keyword evidence="12" id="KW-0175">Coiled coil</keyword>
<feature type="transmembrane region" description="Helical" evidence="13">
    <location>
        <begin position="27"/>
        <end position="49"/>
    </location>
</feature>
<keyword evidence="7" id="KW-0808">Transferase</keyword>
<evidence type="ECO:0000259" key="15">
    <source>
        <dbReference type="PROSITE" id="PS50885"/>
    </source>
</evidence>
<keyword evidence="5" id="KW-1003">Cell membrane</keyword>
<evidence type="ECO:0000256" key="7">
    <source>
        <dbReference type="ARBA" id="ARBA00022679"/>
    </source>
</evidence>
<evidence type="ECO:0000256" key="4">
    <source>
        <dbReference type="ARBA" id="ARBA00012438"/>
    </source>
</evidence>
<evidence type="ECO:0000256" key="10">
    <source>
        <dbReference type="ARBA" id="ARBA00022989"/>
    </source>
</evidence>
<keyword evidence="8 13" id="KW-0812">Transmembrane</keyword>
<keyword evidence="17" id="KW-1185">Reference proteome</keyword>
<dbReference type="Proteomes" id="UP001156690">
    <property type="component" value="Unassembled WGS sequence"/>
</dbReference>
<dbReference type="SMART" id="SM00387">
    <property type="entry name" value="HATPase_c"/>
    <property type="match status" value="1"/>
</dbReference>
<evidence type="ECO:0000256" key="13">
    <source>
        <dbReference type="SAM" id="Phobius"/>
    </source>
</evidence>
<dbReference type="Gene3D" id="1.10.287.130">
    <property type="match status" value="1"/>
</dbReference>
<comment type="subcellular location">
    <subcellularLocation>
        <location evidence="2">Cell inner membrane</location>
    </subcellularLocation>
    <subcellularLocation>
        <location evidence="3">Cell membrane</location>
        <topology evidence="3">Multi-pass membrane protein</topology>
    </subcellularLocation>
</comment>
<keyword evidence="9 16" id="KW-0418">Kinase</keyword>
<dbReference type="Gene3D" id="6.10.340.10">
    <property type="match status" value="1"/>
</dbReference>
<dbReference type="AlphaFoldDB" id="A0AAV5NJ35"/>
<protein>
    <recommendedName>
        <fullName evidence="4">histidine kinase</fullName>
        <ecNumber evidence="4">2.7.13.3</ecNumber>
    </recommendedName>
</protein>
<dbReference type="InterPro" id="IPR033463">
    <property type="entry name" value="sCache_3"/>
</dbReference>
<dbReference type="InterPro" id="IPR005467">
    <property type="entry name" value="His_kinase_dom"/>
</dbReference>
<dbReference type="Pfam" id="PF02518">
    <property type="entry name" value="HATPase_c"/>
    <property type="match status" value="1"/>
</dbReference>
<proteinExistence type="predicted"/>
<organism evidence="16 17">
    <name type="scientific">Vibrio penaeicida</name>
    <dbReference type="NCBI Taxonomy" id="104609"/>
    <lineage>
        <taxon>Bacteria</taxon>
        <taxon>Pseudomonadati</taxon>
        <taxon>Pseudomonadota</taxon>
        <taxon>Gammaproteobacteria</taxon>
        <taxon>Vibrionales</taxon>
        <taxon>Vibrionaceae</taxon>
        <taxon>Vibrio</taxon>
    </lineage>
</organism>
<dbReference type="PROSITE" id="PS50885">
    <property type="entry name" value="HAMP"/>
    <property type="match status" value="1"/>
</dbReference>
<keyword evidence="6" id="KW-0597">Phosphoprotein</keyword>
<dbReference type="Gene3D" id="3.30.565.10">
    <property type="entry name" value="Histidine kinase-like ATPase, C-terminal domain"/>
    <property type="match status" value="1"/>
</dbReference>
<dbReference type="SMART" id="SM00388">
    <property type="entry name" value="HisKA"/>
    <property type="match status" value="1"/>
</dbReference>
<evidence type="ECO:0000256" key="1">
    <source>
        <dbReference type="ARBA" id="ARBA00000085"/>
    </source>
</evidence>
<evidence type="ECO:0000256" key="3">
    <source>
        <dbReference type="ARBA" id="ARBA00004651"/>
    </source>
</evidence>
<evidence type="ECO:0000256" key="8">
    <source>
        <dbReference type="ARBA" id="ARBA00022692"/>
    </source>
</evidence>
<gene>
    <name evidence="16" type="ORF">GCM10007932_00360</name>
</gene>
<keyword evidence="11 13" id="KW-0472">Membrane</keyword>
<dbReference type="SUPFAM" id="SSF103190">
    <property type="entry name" value="Sensory domain-like"/>
    <property type="match status" value="1"/>
</dbReference>
<dbReference type="SUPFAM" id="SSF55874">
    <property type="entry name" value="ATPase domain of HSP90 chaperone/DNA topoisomerase II/histidine kinase"/>
    <property type="match status" value="1"/>
</dbReference>
<accession>A0AAV5NJ35</accession>
<feature type="domain" description="HAMP" evidence="15">
    <location>
        <begin position="344"/>
        <end position="398"/>
    </location>
</feature>
<evidence type="ECO:0000313" key="17">
    <source>
        <dbReference type="Proteomes" id="UP001156690"/>
    </source>
</evidence>
<dbReference type="SUPFAM" id="SSF47384">
    <property type="entry name" value="Homodimeric domain of signal transducing histidine kinase"/>
    <property type="match status" value="1"/>
</dbReference>
<sequence length="678" mass="76694">MRNNKSGTSNVFTLWRLRLKSMVRYRLLFLTSAPILLTLLALVGITFYWSTHYTWQNALVNVSEKLSVADNSIQILQERQFQSVKSLSNSYPFQVRLMSVYRDALELEEWVGSQKNKYQLDFLRWVPIDKATNHQLLAQKASFFEVFNTEQMNEYDDDLAVRAEIPLLSGNGVESRGLISRSVLPVRDEDQHVLGYLDGGLLLNNSTGLVDQIRDLIYAKPTELQPQIGTVTLFMDDLRISTNVPLDSQAHKGRAIGTTVSLQVKQAVLERGENWIDRAYVYDDWYITAYQPIYNQYNDVIGMLYTGYLIWPLIKIYITNLGEISLTILALLLISGMIVYRGSRDLFHPIERIHHVVKSVQAGRDKRIGQLGLDDEHELTQLARQFDNMLDLLAQRNAEIRQAADQLEGKVQNRTAKLREKTEQLELHIQLLNQTRDKLVVNEKLAALGELTAGIAHEINNPTAVILGNVELLKFALGDKAGSIEEEIQTILDQIDRIRNITRSLLQYSRQGGVQDEVTWQHVNPIVEESLTLVKTGAKKRDVQFVTELNAKSVVEVNRHHLLQILVNLEMNAIHAMSGEGVLTIRTEDWMDDDEESKGAIVHVVDQGCGIPDEQIKRIFDPFYTTKRDGTGLGLSVSQSILSQTGGEIKVTSKVGLGSQFSIYLPLKSNAVDLVVMN</sequence>
<evidence type="ECO:0000313" key="16">
    <source>
        <dbReference type="EMBL" id="GLQ70676.1"/>
    </source>
</evidence>
<name>A0AAV5NJ35_9VIBR</name>
<dbReference type="PANTHER" id="PTHR43065:SF22">
    <property type="entry name" value="HISTIDINE KINASE"/>
    <property type="match status" value="1"/>
</dbReference>
<feature type="coiled-coil region" evidence="12">
    <location>
        <begin position="390"/>
        <end position="438"/>
    </location>
</feature>
<dbReference type="GO" id="GO:0000155">
    <property type="term" value="F:phosphorelay sensor kinase activity"/>
    <property type="evidence" value="ECO:0007669"/>
    <property type="project" value="InterPro"/>
</dbReference>
<dbReference type="PANTHER" id="PTHR43065">
    <property type="entry name" value="SENSOR HISTIDINE KINASE"/>
    <property type="match status" value="1"/>
</dbReference>
<dbReference type="InterPro" id="IPR003594">
    <property type="entry name" value="HATPase_dom"/>
</dbReference>
<dbReference type="InterPro" id="IPR029151">
    <property type="entry name" value="Sensor-like_sf"/>
</dbReference>
<dbReference type="InterPro" id="IPR003660">
    <property type="entry name" value="HAMP_dom"/>
</dbReference>
<dbReference type="InterPro" id="IPR036890">
    <property type="entry name" value="HATPase_C_sf"/>
</dbReference>
<evidence type="ECO:0000256" key="6">
    <source>
        <dbReference type="ARBA" id="ARBA00022553"/>
    </source>
</evidence>
<feature type="domain" description="Histidine kinase" evidence="14">
    <location>
        <begin position="454"/>
        <end position="669"/>
    </location>
</feature>
<dbReference type="CDD" id="cd00082">
    <property type="entry name" value="HisKA"/>
    <property type="match status" value="1"/>
</dbReference>
<dbReference type="InterPro" id="IPR004358">
    <property type="entry name" value="Sig_transdc_His_kin-like_C"/>
</dbReference>
<dbReference type="Pfam" id="PF00512">
    <property type="entry name" value="HisKA"/>
    <property type="match status" value="1"/>
</dbReference>